<gene>
    <name evidence="2" type="ORF">GIB67_037611</name>
</gene>
<keyword evidence="3" id="KW-1185">Reference proteome</keyword>
<name>A0A7J7LSP3_9MAGN</name>
<accession>A0A7J7LSP3</accession>
<feature type="compositionally biased region" description="Gly residues" evidence="1">
    <location>
        <begin position="10"/>
        <end position="20"/>
    </location>
</feature>
<feature type="region of interest" description="Disordered" evidence="1">
    <location>
        <begin position="1"/>
        <end position="42"/>
    </location>
</feature>
<evidence type="ECO:0000313" key="2">
    <source>
        <dbReference type="EMBL" id="KAF6145578.1"/>
    </source>
</evidence>
<dbReference type="EMBL" id="JACGCM010002050">
    <property type="protein sequence ID" value="KAF6145578.1"/>
    <property type="molecule type" value="Genomic_DNA"/>
</dbReference>
<protein>
    <submittedName>
        <fullName evidence="2">Uncharacterized protein</fullName>
    </submittedName>
</protein>
<reference evidence="2 3" key="1">
    <citation type="journal article" date="2020" name="IScience">
        <title>Genome Sequencing of the Endangered Kingdonia uniflora (Circaeasteraceae, Ranunculales) Reveals Potential Mechanisms of Evolutionary Specialization.</title>
        <authorList>
            <person name="Sun Y."/>
            <person name="Deng T."/>
            <person name="Zhang A."/>
            <person name="Moore M.J."/>
            <person name="Landis J.B."/>
            <person name="Lin N."/>
            <person name="Zhang H."/>
            <person name="Zhang X."/>
            <person name="Huang J."/>
            <person name="Zhang X."/>
            <person name="Sun H."/>
            <person name="Wang H."/>
        </authorList>
    </citation>
    <scope>NUCLEOTIDE SEQUENCE [LARGE SCALE GENOMIC DNA]</scope>
    <source>
        <strain evidence="2">TB1705</strain>
        <tissue evidence="2">Leaf</tissue>
    </source>
</reference>
<feature type="compositionally biased region" description="Polar residues" evidence="1">
    <location>
        <begin position="31"/>
        <end position="42"/>
    </location>
</feature>
<feature type="region of interest" description="Disordered" evidence="1">
    <location>
        <begin position="73"/>
        <end position="97"/>
    </location>
</feature>
<sequence>MVKGNRGRGRAAGLGCGVGHGDAHADEQDPSMESFNSTPAAQVEQRSSVAVAVSGFYWSPAVATTVLVEAGRSRSAGLSEADSSGLSRGSETDCSRP</sequence>
<organism evidence="2 3">
    <name type="scientific">Kingdonia uniflora</name>
    <dbReference type="NCBI Taxonomy" id="39325"/>
    <lineage>
        <taxon>Eukaryota</taxon>
        <taxon>Viridiplantae</taxon>
        <taxon>Streptophyta</taxon>
        <taxon>Embryophyta</taxon>
        <taxon>Tracheophyta</taxon>
        <taxon>Spermatophyta</taxon>
        <taxon>Magnoliopsida</taxon>
        <taxon>Ranunculales</taxon>
        <taxon>Circaeasteraceae</taxon>
        <taxon>Kingdonia</taxon>
    </lineage>
</organism>
<dbReference type="Proteomes" id="UP000541444">
    <property type="component" value="Unassembled WGS sequence"/>
</dbReference>
<comment type="caution">
    <text evidence="2">The sequence shown here is derived from an EMBL/GenBank/DDBJ whole genome shotgun (WGS) entry which is preliminary data.</text>
</comment>
<evidence type="ECO:0000256" key="1">
    <source>
        <dbReference type="SAM" id="MobiDB-lite"/>
    </source>
</evidence>
<dbReference type="AlphaFoldDB" id="A0A7J7LSP3"/>
<proteinExistence type="predicted"/>
<evidence type="ECO:0000313" key="3">
    <source>
        <dbReference type="Proteomes" id="UP000541444"/>
    </source>
</evidence>